<evidence type="ECO:0000313" key="2">
    <source>
        <dbReference type="Proteomes" id="UP000828941"/>
    </source>
</evidence>
<proteinExistence type="predicted"/>
<organism evidence="1 2">
    <name type="scientific">Bauhinia variegata</name>
    <name type="common">Purple orchid tree</name>
    <name type="synonym">Phanera variegata</name>
    <dbReference type="NCBI Taxonomy" id="167791"/>
    <lineage>
        <taxon>Eukaryota</taxon>
        <taxon>Viridiplantae</taxon>
        <taxon>Streptophyta</taxon>
        <taxon>Embryophyta</taxon>
        <taxon>Tracheophyta</taxon>
        <taxon>Spermatophyta</taxon>
        <taxon>Magnoliopsida</taxon>
        <taxon>eudicotyledons</taxon>
        <taxon>Gunneridae</taxon>
        <taxon>Pentapetalae</taxon>
        <taxon>rosids</taxon>
        <taxon>fabids</taxon>
        <taxon>Fabales</taxon>
        <taxon>Fabaceae</taxon>
        <taxon>Cercidoideae</taxon>
        <taxon>Cercideae</taxon>
        <taxon>Bauhiniinae</taxon>
        <taxon>Bauhinia</taxon>
    </lineage>
</organism>
<evidence type="ECO:0000313" key="1">
    <source>
        <dbReference type="EMBL" id="KAI4327692.1"/>
    </source>
</evidence>
<gene>
    <name evidence="1" type="ORF">L6164_020121</name>
</gene>
<reference evidence="1 2" key="1">
    <citation type="journal article" date="2022" name="DNA Res.">
        <title>Chromosomal-level genome assembly of the orchid tree Bauhinia variegata (Leguminosae; Cercidoideae) supports the allotetraploid origin hypothesis of Bauhinia.</title>
        <authorList>
            <person name="Zhong Y."/>
            <person name="Chen Y."/>
            <person name="Zheng D."/>
            <person name="Pang J."/>
            <person name="Liu Y."/>
            <person name="Luo S."/>
            <person name="Meng S."/>
            <person name="Qian L."/>
            <person name="Wei D."/>
            <person name="Dai S."/>
            <person name="Zhou R."/>
        </authorList>
    </citation>
    <scope>NUCLEOTIDE SEQUENCE [LARGE SCALE GENOMIC DNA]</scope>
    <source>
        <strain evidence="1">BV-YZ2020</strain>
    </source>
</reference>
<keyword evidence="2" id="KW-1185">Reference proteome</keyword>
<protein>
    <submittedName>
        <fullName evidence="1">Uncharacterized protein</fullName>
    </submittedName>
</protein>
<accession>A0ACB9MVN4</accession>
<comment type="caution">
    <text evidence="1">The sequence shown here is derived from an EMBL/GenBank/DDBJ whole genome shotgun (WGS) entry which is preliminary data.</text>
</comment>
<sequence>MDTSRGEAGDVNPKKSKGKGLKAKSCKGYLFYSAALKSQARNPRCFGISRTLPQVPRSVVSPEQTETLTAKDGQNITDFSYSCLGYSMYLDGLNEVSEEMPRIKHEANTRLPVCSGLQVLVGKQVSSNKPAPAQAQNEEEDNRQLPLPQRPKPTPSVGDDFMSRFTKNAGLVASGVARDLLRMGSYIKSRVDDIIHPDRRRPK</sequence>
<dbReference type="Proteomes" id="UP000828941">
    <property type="component" value="Chromosome 8"/>
</dbReference>
<dbReference type="EMBL" id="CM039433">
    <property type="protein sequence ID" value="KAI4327692.1"/>
    <property type="molecule type" value="Genomic_DNA"/>
</dbReference>
<name>A0ACB9MVN4_BAUVA</name>